<keyword evidence="4" id="KW-1185">Reference proteome</keyword>
<comment type="function">
    <text evidence="1">Involved in lipopolysaccharide (LPS) biosynthesis. Catalyzes the transfer of 3-deoxy-D-manno-octulosonate (Kdo) residue(s) from CMP-Kdo to lipid IV(A), the tetraacyldisaccharide-1,4'-bisphosphate precursor of lipid A.</text>
</comment>
<dbReference type="UniPathway" id="UPA00958"/>
<keyword evidence="1" id="KW-0448">Lipopolysaccharide biosynthesis</keyword>
<dbReference type="AlphaFoldDB" id="A0A1G6UIY7"/>
<evidence type="ECO:0000256" key="1">
    <source>
        <dbReference type="RuleBase" id="RU365103"/>
    </source>
</evidence>
<comment type="pathway">
    <text evidence="1">Bacterial outer membrane biogenesis; LPS core biosynthesis.</text>
</comment>
<dbReference type="EC" id="2.4.99.12" evidence="1"/>
<accession>A0A1G6UIY7</accession>
<dbReference type="RefSeq" id="WP_090520584.1">
    <property type="nucleotide sequence ID" value="NZ_FNAH01000001.1"/>
</dbReference>
<proteinExistence type="inferred from homology"/>
<evidence type="ECO:0000313" key="3">
    <source>
        <dbReference type="EMBL" id="SDD40537.1"/>
    </source>
</evidence>
<comment type="subcellular location">
    <subcellularLocation>
        <location evidence="1">Cell membrane</location>
    </subcellularLocation>
</comment>
<dbReference type="Pfam" id="PF04413">
    <property type="entry name" value="Glycos_transf_N"/>
    <property type="match status" value="1"/>
</dbReference>
<dbReference type="Gene3D" id="3.40.50.2000">
    <property type="entry name" value="Glycogen Phosphorylase B"/>
    <property type="match status" value="1"/>
</dbReference>
<name>A0A1G6UIY7_9RHOB</name>
<dbReference type="GO" id="GO:0009245">
    <property type="term" value="P:lipid A biosynthetic process"/>
    <property type="evidence" value="ECO:0007669"/>
    <property type="project" value="TreeGrafter"/>
</dbReference>
<evidence type="ECO:0000313" key="4">
    <source>
        <dbReference type="Proteomes" id="UP000199344"/>
    </source>
</evidence>
<dbReference type="InterPro" id="IPR039901">
    <property type="entry name" value="Kdotransferase"/>
</dbReference>
<dbReference type="SUPFAM" id="SSF53756">
    <property type="entry name" value="UDP-Glycosyltransferase/glycogen phosphorylase"/>
    <property type="match status" value="1"/>
</dbReference>
<dbReference type="OrthoDB" id="9789797at2"/>
<keyword evidence="1 3" id="KW-0808">Transferase</keyword>
<dbReference type="Proteomes" id="UP000199344">
    <property type="component" value="Unassembled WGS sequence"/>
</dbReference>
<comment type="catalytic activity">
    <reaction evidence="1">
        <text>lipid IVA (E. coli) + CMP-3-deoxy-beta-D-manno-octulosonate = alpha-Kdo-(2-&gt;6)-lipid IVA (E. coli) + CMP + H(+)</text>
        <dbReference type="Rhea" id="RHEA:28066"/>
        <dbReference type="ChEBI" id="CHEBI:15378"/>
        <dbReference type="ChEBI" id="CHEBI:58603"/>
        <dbReference type="ChEBI" id="CHEBI:60364"/>
        <dbReference type="ChEBI" id="CHEBI:60377"/>
        <dbReference type="ChEBI" id="CHEBI:85987"/>
        <dbReference type="EC" id="2.4.99.12"/>
    </reaction>
</comment>
<comment type="similarity">
    <text evidence="1">Belongs to the glycosyltransferase group 1 family.</text>
</comment>
<evidence type="ECO:0000259" key="2">
    <source>
        <dbReference type="Pfam" id="PF04413"/>
    </source>
</evidence>
<dbReference type="GO" id="GO:0009244">
    <property type="term" value="P:lipopolysaccharide core region biosynthetic process"/>
    <property type="evidence" value="ECO:0007669"/>
    <property type="project" value="UniProtKB-UniRule"/>
</dbReference>
<sequence>MPGGGDGGVMGWLRGILSPATPAPQMPLPDLPLPNGDGPLIWMRIGAGYDQSDISAEQVPAPLIQLLAQIRRRGMQVALSRAVGGPAELGTRGVSSIADPPLTATRIRAHLDALNPAAILLIGTDLPRPLIEIAASRDIPVILAEARLAGSRRNLPLPKLARRSAITLLTRLLLPDPISRTAALELGASPEHVEICGPITPAREPLKHNEAEREALAEAFQGRQIWLAVHITEAEEQAVIDAHLALLLYSHRAMLIVMPDDPRRAEAMAARMEAAGLVVAQRSLDEDPTDEVSVYLADDSYELGLWYRLAPLCFTGTTLAGPTDAARDPYEAASLGSALMHGPRDGAYAVEWAQLDGAAAARQVGDAGGLAGAVVTLLAPDQAAMMATNAWAVATGGAGAASRIAQVMAEILDEKDLTA</sequence>
<dbReference type="PANTHER" id="PTHR42755">
    <property type="entry name" value="3-DEOXY-MANNO-OCTULOSONATE CYTIDYLYLTRANSFERASE"/>
    <property type="match status" value="1"/>
</dbReference>
<protein>
    <recommendedName>
        <fullName evidence="1">3-deoxy-D-manno-octulosonic acid transferase</fullName>
        <shortName evidence="1">Kdo transferase</shortName>
        <ecNumber evidence="1">2.4.99.12</ecNumber>
    </recommendedName>
    <alternativeName>
        <fullName evidence="1">Lipid IV(A) 3-deoxy-D-manno-octulosonic acid transferase</fullName>
    </alternativeName>
</protein>
<dbReference type="PANTHER" id="PTHR42755:SF1">
    <property type="entry name" value="3-DEOXY-D-MANNO-OCTULOSONIC ACID TRANSFERASE, MITOCHONDRIAL-RELATED"/>
    <property type="match status" value="1"/>
</dbReference>
<dbReference type="GO" id="GO:0005886">
    <property type="term" value="C:plasma membrane"/>
    <property type="evidence" value="ECO:0007669"/>
    <property type="project" value="UniProtKB-SubCell"/>
</dbReference>
<dbReference type="EMBL" id="FNAH01000001">
    <property type="protein sequence ID" value="SDD40537.1"/>
    <property type="molecule type" value="Genomic_DNA"/>
</dbReference>
<organism evidence="3 4">
    <name type="scientific">Paracoccus isoporae</name>
    <dbReference type="NCBI Taxonomy" id="591205"/>
    <lineage>
        <taxon>Bacteria</taxon>
        <taxon>Pseudomonadati</taxon>
        <taxon>Pseudomonadota</taxon>
        <taxon>Alphaproteobacteria</taxon>
        <taxon>Rhodobacterales</taxon>
        <taxon>Paracoccaceae</taxon>
        <taxon>Paracoccus</taxon>
    </lineage>
</organism>
<feature type="domain" description="3-deoxy-D-manno-octulosonic-acid transferase N-terminal" evidence="2">
    <location>
        <begin position="105"/>
        <end position="199"/>
    </location>
</feature>
<dbReference type="InterPro" id="IPR007507">
    <property type="entry name" value="Glycos_transf_N"/>
</dbReference>
<gene>
    <name evidence="3" type="ORF">SAMN05421538_101545</name>
</gene>
<keyword evidence="1" id="KW-1003">Cell membrane</keyword>
<dbReference type="GO" id="GO:0043842">
    <property type="term" value="F:Kdo transferase activity"/>
    <property type="evidence" value="ECO:0007669"/>
    <property type="project" value="UniProtKB-EC"/>
</dbReference>
<reference evidence="3 4" key="1">
    <citation type="submission" date="2016-10" db="EMBL/GenBank/DDBJ databases">
        <authorList>
            <person name="de Groot N.N."/>
        </authorList>
    </citation>
    <scope>NUCLEOTIDE SEQUENCE [LARGE SCALE GENOMIC DNA]</scope>
    <source>
        <strain evidence="3 4">DSM 22220</strain>
    </source>
</reference>
<dbReference type="STRING" id="591205.SAMN05421538_101545"/>
<keyword evidence="1" id="KW-0472">Membrane</keyword>